<keyword evidence="6" id="KW-1185">Reference proteome</keyword>
<proteinExistence type="predicted"/>
<evidence type="ECO:0000313" key="6">
    <source>
        <dbReference type="Proteomes" id="UP000001593"/>
    </source>
</evidence>
<evidence type="ECO:0000313" key="5">
    <source>
        <dbReference type="EMBL" id="EDO42451.1"/>
    </source>
</evidence>
<dbReference type="GO" id="GO:0015031">
    <property type="term" value="P:protein transport"/>
    <property type="evidence" value="ECO:0007669"/>
    <property type="project" value="UniProtKB-KW"/>
</dbReference>
<dbReference type="GO" id="GO:0042147">
    <property type="term" value="P:retrograde transport, endosome to Golgi"/>
    <property type="evidence" value="ECO:0007669"/>
    <property type="project" value="InterPro"/>
</dbReference>
<gene>
    <name evidence="5" type="ORF">NEMVEDRAFT_v1g205323</name>
</gene>
<dbReference type="GO" id="GO:0032456">
    <property type="term" value="P:endocytic recycling"/>
    <property type="evidence" value="ECO:0007669"/>
    <property type="project" value="InterPro"/>
</dbReference>
<dbReference type="GO" id="GO:1990745">
    <property type="term" value="C:EARP complex"/>
    <property type="evidence" value="ECO:0007669"/>
    <property type="project" value="InterPro"/>
</dbReference>
<dbReference type="PANTHER" id="PTHR13258:SF0">
    <property type="entry name" value="SYNDETIN"/>
    <property type="match status" value="1"/>
</dbReference>
<dbReference type="eggNOG" id="KOG2939">
    <property type="taxonomic scope" value="Eukaryota"/>
</dbReference>
<dbReference type="Pfam" id="PF10475">
    <property type="entry name" value="Vps54_N"/>
    <property type="match status" value="2"/>
</dbReference>
<dbReference type="HOGENOM" id="CLU_522335_0_0_1"/>
<name>A7S1F5_NEMVE</name>
<dbReference type="STRING" id="45351.A7S1F5"/>
<evidence type="ECO:0000256" key="3">
    <source>
        <dbReference type="ARBA" id="ARBA00023054"/>
    </source>
</evidence>
<dbReference type="GO" id="GO:0005829">
    <property type="term" value="C:cytosol"/>
    <property type="evidence" value="ECO:0007669"/>
    <property type="project" value="GOC"/>
</dbReference>
<dbReference type="PhylomeDB" id="A7S1F5"/>
<feature type="domain" description="Vacuolar protein sorting-associated protein 54 N-terminal" evidence="4">
    <location>
        <begin position="236"/>
        <end position="379"/>
    </location>
</feature>
<dbReference type="EMBL" id="DS469564">
    <property type="protein sequence ID" value="EDO42451.1"/>
    <property type="molecule type" value="Genomic_DNA"/>
</dbReference>
<dbReference type="PANTHER" id="PTHR13258">
    <property type="entry name" value="SYNDETIN"/>
    <property type="match status" value="1"/>
</dbReference>
<protein>
    <recommendedName>
        <fullName evidence="4">Vacuolar protein sorting-associated protein 54 N-terminal domain-containing protein</fullName>
    </recommendedName>
</protein>
<accession>A7S1F5</accession>
<dbReference type="InterPro" id="IPR040047">
    <property type="entry name" value="VPS50"/>
</dbReference>
<evidence type="ECO:0000256" key="1">
    <source>
        <dbReference type="ARBA" id="ARBA00022448"/>
    </source>
</evidence>
<dbReference type="OMA" id="TFDASDH"/>
<evidence type="ECO:0000259" key="4">
    <source>
        <dbReference type="Pfam" id="PF10475"/>
    </source>
</evidence>
<dbReference type="InterPro" id="IPR019515">
    <property type="entry name" value="VPS54_N"/>
</dbReference>
<feature type="domain" description="Vacuolar protein sorting-associated protein 54 N-terminal" evidence="4">
    <location>
        <begin position="52"/>
        <end position="191"/>
    </location>
</feature>
<dbReference type="InParanoid" id="A7S1F5"/>
<feature type="non-terminal residue" evidence="5">
    <location>
        <position position="522"/>
    </location>
</feature>
<reference evidence="5 6" key="1">
    <citation type="journal article" date="2007" name="Science">
        <title>Sea anemone genome reveals ancestral eumetazoan gene repertoire and genomic organization.</title>
        <authorList>
            <person name="Putnam N.H."/>
            <person name="Srivastava M."/>
            <person name="Hellsten U."/>
            <person name="Dirks B."/>
            <person name="Chapman J."/>
            <person name="Salamov A."/>
            <person name="Terry A."/>
            <person name="Shapiro H."/>
            <person name="Lindquist E."/>
            <person name="Kapitonov V.V."/>
            <person name="Jurka J."/>
            <person name="Genikhovich G."/>
            <person name="Grigoriev I.V."/>
            <person name="Lucas S.M."/>
            <person name="Steele R.E."/>
            <person name="Finnerty J.R."/>
            <person name="Technau U."/>
            <person name="Martindale M.Q."/>
            <person name="Rokhsar D.S."/>
        </authorList>
    </citation>
    <scope>NUCLEOTIDE SEQUENCE [LARGE SCALE GENOMIC DNA]</scope>
    <source>
        <strain evidence="6">CH2 X CH6</strain>
    </source>
</reference>
<dbReference type="Proteomes" id="UP000001593">
    <property type="component" value="Unassembled WGS sequence"/>
</dbReference>
<dbReference type="AlphaFoldDB" id="A7S1F5"/>
<organism evidence="5 6">
    <name type="scientific">Nematostella vectensis</name>
    <name type="common">Starlet sea anemone</name>
    <dbReference type="NCBI Taxonomy" id="45351"/>
    <lineage>
        <taxon>Eukaryota</taxon>
        <taxon>Metazoa</taxon>
        <taxon>Cnidaria</taxon>
        <taxon>Anthozoa</taxon>
        <taxon>Hexacorallia</taxon>
        <taxon>Actiniaria</taxon>
        <taxon>Edwardsiidae</taxon>
        <taxon>Nematostella</taxon>
    </lineage>
</organism>
<keyword evidence="2" id="KW-0653">Protein transport</keyword>
<sequence>MALRNRFRSLLGLDRSSKDFPDGEVPESSSDIVYKDDSREFQDDPRTNDEVLETIAEVYFSDSTFDASDHELQKLTEKPLVLEDLDEYRNTLRQQLQSVSKKLYTKVLENHSAYVQELQRVMELQEALQNASTICDRGRRQLDRARCGVSVGGLGILAKHRKKQHLLNLMDSLKTIKTLQRTDIRLKEMLEVLETIAEVYFSDSTFDASDHELQKLTEKPLVLEDLDEYRNTLRQQLQSEEDYPGAINLCLECEKAARSYKHYLCISELSSNLQETLIDIEKQLSVALTRTCCDFDAAHYERLQTAFRYLGKTQIAMDQMIIHFMNHINQVSFAVINNHLEGDASDCITDDGQQHVHYSGLCKKVGVDQFTPCLLDLCKKVGVDQFTPCLLDLCKSLWSVMLNYHKVMQWHERYDPAMHVTGSDITGDGTDDEKNAEATYNRNYIRQKLDHGLNRIWKEVQERIKAHLLGTDLSYFKYDDFIYVLDLVNRLIAVGGEFCSSKAEDLHESIRTQTVKYFKNYH</sequence>
<keyword evidence="3" id="KW-0175">Coiled coil</keyword>
<evidence type="ECO:0000256" key="2">
    <source>
        <dbReference type="ARBA" id="ARBA00022927"/>
    </source>
</evidence>
<keyword evidence="1" id="KW-0813">Transport</keyword>